<sequence length="99" mass="11877">MREEPDEPRELPREMEAHERGIPFSQLLEEYEVDTEEHFYLGAYERQLLLFVQARIREAQFADAWHILPGNLPIDQQPWWKTEVWGRYLAGYSETIGKE</sequence>
<accession>A0A0F9H4E1</accession>
<reference evidence="1" key="1">
    <citation type="journal article" date="2015" name="Nature">
        <title>Complex archaea that bridge the gap between prokaryotes and eukaryotes.</title>
        <authorList>
            <person name="Spang A."/>
            <person name="Saw J.H."/>
            <person name="Jorgensen S.L."/>
            <person name="Zaremba-Niedzwiedzka K."/>
            <person name="Martijn J."/>
            <person name="Lind A.E."/>
            <person name="van Eijk R."/>
            <person name="Schleper C."/>
            <person name="Guy L."/>
            <person name="Ettema T.J."/>
        </authorList>
    </citation>
    <scope>NUCLEOTIDE SEQUENCE</scope>
</reference>
<evidence type="ECO:0000313" key="1">
    <source>
        <dbReference type="EMBL" id="KKM05900.1"/>
    </source>
</evidence>
<name>A0A0F9H4E1_9ZZZZ</name>
<gene>
    <name evidence="1" type="ORF">LCGC14_1749410</name>
</gene>
<proteinExistence type="predicted"/>
<dbReference type="EMBL" id="LAZR01016116">
    <property type="protein sequence ID" value="KKM05900.1"/>
    <property type="molecule type" value="Genomic_DNA"/>
</dbReference>
<dbReference type="AlphaFoldDB" id="A0A0F9H4E1"/>
<comment type="caution">
    <text evidence="1">The sequence shown here is derived from an EMBL/GenBank/DDBJ whole genome shotgun (WGS) entry which is preliminary data.</text>
</comment>
<protein>
    <submittedName>
        <fullName evidence="1">Uncharacterized protein</fullName>
    </submittedName>
</protein>
<organism evidence="1">
    <name type="scientific">marine sediment metagenome</name>
    <dbReference type="NCBI Taxonomy" id="412755"/>
    <lineage>
        <taxon>unclassified sequences</taxon>
        <taxon>metagenomes</taxon>
        <taxon>ecological metagenomes</taxon>
    </lineage>
</organism>